<comment type="subcellular location">
    <subcellularLocation>
        <location evidence="1">Bacterial flagellum</location>
    </subcellularLocation>
</comment>
<dbReference type="Proteomes" id="UP000199582">
    <property type="component" value="Unassembled WGS sequence"/>
</dbReference>
<dbReference type="GO" id="GO:0009288">
    <property type="term" value="C:bacterial-type flagellum"/>
    <property type="evidence" value="ECO:0007669"/>
    <property type="project" value="UniProtKB-SubCell"/>
</dbReference>
<sequence length="336" mass="35498">MNLQTFGDMAQTFALRRQGTTLKQQMDLLTRELSSGRAADLSRHLAGNLLRFSQIEHDFVILSSHRTAAREAAVDTRTMQTALGQVQTLSVSLAGNAITVGSAAGGVRVDTLAAEARSILGSMIGALNSSVAGRTLFSGTQTDRVPLAPLGTLLDDLRLAVQGADSPDAVRAALDVFFDTPGGDFETTIYRGGTTDLSPYELGAGESVALTIRGDDPVLRGQMKQVALAALSDDPGVLLSEADRRNLVFGAGTALLAQQPGMTALRANLGFAEARIEQSASRISAEITSLQTARNDLVSADAFETAGNLQQVQFQLETLYTLTARAARLSLVNFLS</sequence>
<dbReference type="GO" id="GO:0005198">
    <property type="term" value="F:structural molecule activity"/>
    <property type="evidence" value="ECO:0007669"/>
    <property type="project" value="InterPro"/>
</dbReference>
<dbReference type="InterPro" id="IPR001492">
    <property type="entry name" value="Flagellin"/>
</dbReference>
<evidence type="ECO:0000256" key="2">
    <source>
        <dbReference type="ARBA" id="ARBA00005709"/>
    </source>
</evidence>
<dbReference type="Gene3D" id="1.20.1330.10">
    <property type="entry name" value="f41 fragment of flagellin, N-terminal domain"/>
    <property type="match status" value="1"/>
</dbReference>
<dbReference type="RefSeq" id="WP_093036198.1">
    <property type="nucleotide sequence ID" value="NZ_FOAG01000006.1"/>
</dbReference>
<feature type="domain" description="Flagellin C-terminal" evidence="4">
    <location>
        <begin position="261"/>
        <end position="335"/>
    </location>
</feature>
<dbReference type="InterPro" id="IPR046358">
    <property type="entry name" value="Flagellin_C"/>
</dbReference>
<dbReference type="OrthoDB" id="7312911at2"/>
<proteinExistence type="inferred from homology"/>
<dbReference type="STRING" id="1287727.SAMN05443999_10660"/>
<evidence type="ECO:0000256" key="3">
    <source>
        <dbReference type="ARBA" id="ARBA00023143"/>
    </source>
</evidence>
<accession>A0A1H7R4Q1</accession>
<keyword evidence="5" id="KW-0969">Cilium</keyword>
<keyword evidence="6" id="KW-1185">Reference proteome</keyword>
<keyword evidence="3" id="KW-0975">Bacterial flagellum</keyword>
<name>A0A1H7R4Q1_9RHOB</name>
<dbReference type="PANTHER" id="PTHR42792">
    <property type="entry name" value="FLAGELLIN"/>
    <property type="match status" value="1"/>
</dbReference>
<dbReference type="PANTHER" id="PTHR42792:SF1">
    <property type="entry name" value="FLAGELLAR HOOK-ASSOCIATED PROTEIN 3"/>
    <property type="match status" value="1"/>
</dbReference>
<keyword evidence="5" id="KW-0966">Cell projection</keyword>
<dbReference type="Pfam" id="PF00700">
    <property type="entry name" value="Flagellin_C"/>
    <property type="match status" value="1"/>
</dbReference>
<dbReference type="AlphaFoldDB" id="A0A1H7R4Q1"/>
<comment type="similarity">
    <text evidence="2">Belongs to the bacterial flagellin family.</text>
</comment>
<dbReference type="EMBL" id="FOAG01000006">
    <property type="protein sequence ID" value="SEL55102.1"/>
    <property type="molecule type" value="Genomic_DNA"/>
</dbReference>
<gene>
    <name evidence="5" type="ORF">SAMN05443999_10660</name>
</gene>
<reference evidence="5 6" key="1">
    <citation type="submission" date="2016-10" db="EMBL/GenBank/DDBJ databases">
        <authorList>
            <person name="de Groot N.N."/>
        </authorList>
    </citation>
    <scope>NUCLEOTIDE SEQUENCE [LARGE SCALE GENOMIC DNA]</scope>
    <source>
        <strain evidence="5 6">DSM 100674</strain>
    </source>
</reference>
<organism evidence="5 6">
    <name type="scientific">Roseovarius azorensis</name>
    <dbReference type="NCBI Taxonomy" id="1287727"/>
    <lineage>
        <taxon>Bacteria</taxon>
        <taxon>Pseudomonadati</taxon>
        <taxon>Pseudomonadota</taxon>
        <taxon>Alphaproteobacteria</taxon>
        <taxon>Rhodobacterales</taxon>
        <taxon>Roseobacteraceae</taxon>
        <taxon>Roseovarius</taxon>
    </lineage>
</organism>
<evidence type="ECO:0000313" key="6">
    <source>
        <dbReference type="Proteomes" id="UP000199582"/>
    </source>
</evidence>
<evidence type="ECO:0000256" key="1">
    <source>
        <dbReference type="ARBA" id="ARBA00004365"/>
    </source>
</evidence>
<evidence type="ECO:0000313" key="5">
    <source>
        <dbReference type="EMBL" id="SEL55102.1"/>
    </source>
</evidence>
<protein>
    <submittedName>
        <fullName evidence="5">Flagellar hook-associated protein 3 FlgL</fullName>
    </submittedName>
</protein>
<dbReference type="SUPFAM" id="SSF64518">
    <property type="entry name" value="Phase 1 flagellin"/>
    <property type="match status" value="1"/>
</dbReference>
<keyword evidence="5" id="KW-0282">Flagellum</keyword>
<evidence type="ECO:0000259" key="4">
    <source>
        <dbReference type="Pfam" id="PF00700"/>
    </source>
</evidence>